<proteinExistence type="predicted"/>
<dbReference type="Proteomes" id="UP000634608">
    <property type="component" value="Unassembled WGS sequence"/>
</dbReference>
<sequence length="114" mass="13258">MGKIPLLHTTSLTTGNIKPVKYIESSLSTIKGRMLLVPRVGNFTKQHIINYYSNNNLYLSDCLFSIQCKNYNHAETLRKKILKDWDKFIESYNGSGAKFITKKKLKFYLDNLYD</sequence>
<gene>
    <name evidence="1" type="ORF">IAG11_19160</name>
</gene>
<evidence type="ECO:0000313" key="2">
    <source>
        <dbReference type="Proteomes" id="UP000634608"/>
    </source>
</evidence>
<dbReference type="AlphaFoldDB" id="A0A8I0K7Z1"/>
<reference evidence="1" key="1">
    <citation type="submission" date="2020-08" db="EMBL/GenBank/DDBJ databases">
        <title>Diversity of carbapenem-resistant Acinetobacter baumannii and bacteriophage-mediated spread of the Oxa23 carbapenemase.</title>
        <authorList>
            <person name="Abouelfetouh A."/>
            <person name="Mattock J."/>
            <person name="Turner D."/>
            <person name="Li E."/>
            <person name="Evans B.A."/>
        </authorList>
    </citation>
    <scope>NUCLEOTIDE SEQUENCE</scope>
    <source>
        <strain evidence="1">A86</strain>
    </source>
</reference>
<protein>
    <submittedName>
        <fullName evidence="1">Uncharacterized protein</fullName>
    </submittedName>
</protein>
<comment type="caution">
    <text evidence="1">The sequence shown here is derived from an EMBL/GenBank/DDBJ whole genome shotgun (WGS) entry which is preliminary data.</text>
</comment>
<name>A0A8I0K7Z1_ACIBA</name>
<dbReference type="RefSeq" id="WP_188138105.1">
    <property type="nucleotide sequence ID" value="NZ_JACSTQ010000435.1"/>
</dbReference>
<dbReference type="EMBL" id="JACSVK010000139">
    <property type="protein sequence ID" value="MBD0221986.1"/>
    <property type="molecule type" value="Genomic_DNA"/>
</dbReference>
<organism evidence="1 2">
    <name type="scientific">Acinetobacter baumannii</name>
    <dbReference type="NCBI Taxonomy" id="470"/>
    <lineage>
        <taxon>Bacteria</taxon>
        <taxon>Pseudomonadati</taxon>
        <taxon>Pseudomonadota</taxon>
        <taxon>Gammaproteobacteria</taxon>
        <taxon>Moraxellales</taxon>
        <taxon>Moraxellaceae</taxon>
        <taxon>Acinetobacter</taxon>
        <taxon>Acinetobacter calcoaceticus/baumannii complex</taxon>
    </lineage>
</organism>
<evidence type="ECO:0000313" key="1">
    <source>
        <dbReference type="EMBL" id="MBD0221986.1"/>
    </source>
</evidence>
<accession>A0A8I0K7Z1</accession>